<dbReference type="FunCoup" id="A0A059CE07">
    <property type="interactions" value="120"/>
</dbReference>
<dbReference type="EMBL" id="KK198756">
    <property type="protein sequence ID" value="KCW76459.1"/>
    <property type="molecule type" value="Genomic_DNA"/>
</dbReference>
<feature type="transmembrane region" description="Helical" evidence="6">
    <location>
        <begin position="332"/>
        <end position="357"/>
    </location>
</feature>
<reference evidence="7" key="1">
    <citation type="submission" date="2013-07" db="EMBL/GenBank/DDBJ databases">
        <title>The genome of Eucalyptus grandis.</title>
        <authorList>
            <person name="Schmutz J."/>
            <person name="Hayes R."/>
            <person name="Myburg A."/>
            <person name="Tuskan G."/>
            <person name="Grattapaglia D."/>
            <person name="Rokhsar D.S."/>
        </authorList>
    </citation>
    <scope>NUCLEOTIDE SEQUENCE</scope>
    <source>
        <tissue evidence="7">Leaf extractions</tissue>
    </source>
</reference>
<evidence type="ECO:0000256" key="3">
    <source>
        <dbReference type="ARBA" id="ARBA00022692"/>
    </source>
</evidence>
<accession>A0A059CE07</accession>
<dbReference type="STRING" id="71139.A0A059CE07"/>
<evidence type="ECO:0000313" key="7">
    <source>
        <dbReference type="EMBL" id="KCW76459.1"/>
    </source>
</evidence>
<dbReference type="PANTHER" id="PTHR14255:SF3">
    <property type="entry name" value="SULFITE EXPORTER TAUE_SAFE FAMILY PROTEIN 5-RELATED"/>
    <property type="match status" value="1"/>
</dbReference>
<dbReference type="Gramene" id="KCW76459">
    <property type="protein sequence ID" value="KCW76459"/>
    <property type="gene ID" value="EUGRSUZ_D00852"/>
</dbReference>
<feature type="transmembrane region" description="Helical" evidence="6">
    <location>
        <begin position="247"/>
        <end position="266"/>
    </location>
</feature>
<keyword evidence="5 6" id="KW-0472">Membrane</keyword>
<feature type="transmembrane region" description="Helical" evidence="6">
    <location>
        <begin position="369"/>
        <end position="392"/>
    </location>
</feature>
<dbReference type="eggNOG" id="ENOG502QUAQ">
    <property type="taxonomic scope" value="Eukaryota"/>
</dbReference>
<feature type="transmembrane region" description="Helical" evidence="6">
    <location>
        <begin position="399"/>
        <end position="422"/>
    </location>
</feature>
<evidence type="ECO:0000256" key="4">
    <source>
        <dbReference type="ARBA" id="ARBA00022989"/>
    </source>
</evidence>
<dbReference type="GO" id="GO:0031464">
    <property type="term" value="C:Cul4A-RING E3 ubiquitin ligase complex"/>
    <property type="evidence" value="ECO:0000318"/>
    <property type="project" value="GO_Central"/>
</dbReference>
<feature type="transmembrane region" description="Helical" evidence="6">
    <location>
        <begin position="71"/>
        <end position="104"/>
    </location>
</feature>
<feature type="transmembrane region" description="Helical" evidence="6">
    <location>
        <begin position="6"/>
        <end position="27"/>
    </location>
</feature>
<dbReference type="Pfam" id="PF01925">
    <property type="entry name" value="TauE"/>
    <property type="match status" value="2"/>
</dbReference>
<feature type="transmembrane region" description="Helical" evidence="6">
    <location>
        <begin position="428"/>
        <end position="452"/>
    </location>
</feature>
<dbReference type="InParanoid" id="A0A059CE07"/>
<dbReference type="KEGG" id="egr:104441146"/>
<comment type="similarity">
    <text evidence="2">Belongs to the 4-toluene sulfonate uptake permease (TSUP) (TC 2.A.102) family.</text>
</comment>
<gene>
    <name evidence="7" type="ORF">EUGRSUZ_D00852</name>
</gene>
<evidence type="ECO:0000256" key="1">
    <source>
        <dbReference type="ARBA" id="ARBA00004141"/>
    </source>
</evidence>
<keyword evidence="4 6" id="KW-1133">Transmembrane helix</keyword>
<organism evidence="7">
    <name type="scientific">Eucalyptus grandis</name>
    <name type="common">Flooded gum</name>
    <dbReference type="NCBI Taxonomy" id="71139"/>
    <lineage>
        <taxon>Eukaryota</taxon>
        <taxon>Viridiplantae</taxon>
        <taxon>Streptophyta</taxon>
        <taxon>Embryophyta</taxon>
        <taxon>Tracheophyta</taxon>
        <taxon>Spermatophyta</taxon>
        <taxon>Magnoliopsida</taxon>
        <taxon>eudicotyledons</taxon>
        <taxon>Gunneridae</taxon>
        <taxon>Pentapetalae</taxon>
        <taxon>rosids</taxon>
        <taxon>malvids</taxon>
        <taxon>Myrtales</taxon>
        <taxon>Myrtaceae</taxon>
        <taxon>Myrtoideae</taxon>
        <taxon>Eucalypteae</taxon>
        <taxon>Eucalyptus</taxon>
    </lineage>
</organism>
<feature type="transmembrane region" description="Helical" evidence="6">
    <location>
        <begin position="110"/>
        <end position="131"/>
    </location>
</feature>
<dbReference type="AlphaFoldDB" id="A0A059CE07"/>
<keyword evidence="3 6" id="KW-0812">Transmembrane</keyword>
<evidence type="ECO:0000256" key="6">
    <source>
        <dbReference type="SAM" id="Phobius"/>
    </source>
</evidence>
<comment type="subcellular location">
    <subcellularLocation>
        <location evidence="1">Membrane</location>
        <topology evidence="1">Multi-pass membrane protein</topology>
    </subcellularLocation>
</comment>
<evidence type="ECO:0000256" key="5">
    <source>
        <dbReference type="ARBA" id="ARBA00023136"/>
    </source>
</evidence>
<dbReference type="GO" id="GO:0016020">
    <property type="term" value="C:membrane"/>
    <property type="evidence" value="ECO:0007669"/>
    <property type="project" value="UniProtKB-SubCell"/>
</dbReference>
<evidence type="ECO:0000256" key="2">
    <source>
        <dbReference type="ARBA" id="ARBA00009142"/>
    </source>
</evidence>
<dbReference type="GO" id="GO:0043161">
    <property type="term" value="P:proteasome-mediated ubiquitin-dependent protein catabolic process"/>
    <property type="evidence" value="ECO:0000318"/>
    <property type="project" value="GO_Central"/>
</dbReference>
<sequence length="470" mass="51463">MKNQRLSAQLLLSAVAFFVFFFTVLSLPHAKGREPISGITKSHDLSNQTHRWRHTQMRKSRETRVEFKSPAVLAGALCFIASAISSAGGIGGGGLFIPILAIVAGLELKMASSFSAFMVTGVSLANVVCSLTIKNPKFGGRCLIDYDIALLSVPCMLLGVGVGVMCHVIFPEWFITILFAVFLAWSTFKTCKKGVSYWKLESEEGGERVHLENGFAREEGFDGSEEAKIAKEPLLRAASKRQETYPWMKLVVLVLVWFSFFCVYILRGNRHGQSIIPIEPCGPGYWILSSVQIPLAVAFTSWILFRKESLQHQVSSQQDIDDQNRDGPANRLIFPVMALLAGLLGGFFGIGGGMLISPLLLLVGIVPEVTAATCSFMVFFSSTMSALQYILLGMEHTEVALIFSFICFVASLLGIIVVQRAIREYGRASLIVFSVSTVMALSTVLITGFGAVKVRKDYISGKYMGFKSPC</sequence>
<name>A0A059CE07_EUCGR</name>
<proteinExistence type="inferred from homology"/>
<dbReference type="OrthoDB" id="434519at2759"/>
<dbReference type="OMA" id="MRNNFVP"/>
<feature type="transmembrane region" description="Helical" evidence="6">
    <location>
        <begin position="286"/>
        <end position="305"/>
    </location>
</feature>
<feature type="transmembrane region" description="Helical" evidence="6">
    <location>
        <begin position="143"/>
        <end position="164"/>
    </location>
</feature>
<dbReference type="PANTHER" id="PTHR14255">
    <property type="entry name" value="CEREBLON"/>
    <property type="match status" value="1"/>
</dbReference>
<dbReference type="InterPro" id="IPR002781">
    <property type="entry name" value="TM_pro_TauE-like"/>
</dbReference>
<protein>
    <submittedName>
        <fullName evidence="7">Uncharacterized protein</fullName>
    </submittedName>
</protein>